<organism evidence="2">
    <name type="scientific">Vannella robusta</name>
    <dbReference type="NCBI Taxonomy" id="1487602"/>
    <lineage>
        <taxon>Eukaryota</taxon>
        <taxon>Amoebozoa</taxon>
        <taxon>Discosea</taxon>
        <taxon>Flabellinia</taxon>
        <taxon>Vannellidae</taxon>
        <taxon>Vannella</taxon>
    </lineage>
</organism>
<feature type="signal peptide" evidence="1">
    <location>
        <begin position="1"/>
        <end position="17"/>
    </location>
</feature>
<reference evidence="2" key="1">
    <citation type="submission" date="2021-01" db="EMBL/GenBank/DDBJ databases">
        <authorList>
            <person name="Corre E."/>
            <person name="Pelletier E."/>
            <person name="Niang G."/>
            <person name="Scheremetjew M."/>
            <person name="Finn R."/>
            <person name="Kale V."/>
            <person name="Holt S."/>
            <person name="Cochrane G."/>
            <person name="Meng A."/>
            <person name="Brown T."/>
            <person name="Cohen L."/>
        </authorList>
    </citation>
    <scope>NUCLEOTIDE SEQUENCE</scope>
    <source>
        <strain evidence="2">DIVA3 518/3/11/1/6</strain>
    </source>
</reference>
<protein>
    <submittedName>
        <fullName evidence="2">Uncharacterized protein</fullName>
    </submittedName>
</protein>
<evidence type="ECO:0000256" key="1">
    <source>
        <dbReference type="SAM" id="SignalP"/>
    </source>
</evidence>
<sequence>MLAKLLLALLCFTFASASLSDSLMVDFQVSCGSALCSDTEVSSLITQLQSQLSSTNIYLVQVWSHEVTLLLCSEDNNLLQSLIELDSLSAQIENIRPSNHCALYVSI</sequence>
<gene>
    <name evidence="2" type="ORF">VSP0166_LOCUS3805</name>
</gene>
<proteinExistence type="predicted"/>
<feature type="chain" id="PRO_5030890628" evidence="1">
    <location>
        <begin position="18"/>
        <end position="107"/>
    </location>
</feature>
<evidence type="ECO:0000313" key="2">
    <source>
        <dbReference type="EMBL" id="CAE2207291.1"/>
    </source>
</evidence>
<accession>A0A7S4HRM3</accession>
<dbReference type="AlphaFoldDB" id="A0A7S4HRM3"/>
<keyword evidence="1" id="KW-0732">Signal</keyword>
<dbReference type="EMBL" id="HBKP01005334">
    <property type="protein sequence ID" value="CAE2207291.1"/>
    <property type="molecule type" value="Transcribed_RNA"/>
</dbReference>
<name>A0A7S4HRM3_9EUKA</name>